<evidence type="ECO:0000256" key="4">
    <source>
        <dbReference type="ARBA" id="ARBA00041833"/>
    </source>
</evidence>
<organism evidence="8 9">
    <name type="scientific">Crassostrea virginica</name>
    <name type="common">Eastern oyster</name>
    <dbReference type="NCBI Taxonomy" id="6565"/>
    <lineage>
        <taxon>Eukaryota</taxon>
        <taxon>Metazoa</taxon>
        <taxon>Spiralia</taxon>
        <taxon>Lophotrochozoa</taxon>
        <taxon>Mollusca</taxon>
        <taxon>Bivalvia</taxon>
        <taxon>Autobranchia</taxon>
        <taxon>Pteriomorphia</taxon>
        <taxon>Ostreida</taxon>
        <taxon>Ostreoidea</taxon>
        <taxon>Ostreidae</taxon>
        <taxon>Crassostrea</taxon>
    </lineage>
</organism>
<dbReference type="InterPro" id="IPR029063">
    <property type="entry name" value="SAM-dependent_MTases_sf"/>
</dbReference>
<evidence type="ECO:0000313" key="8">
    <source>
        <dbReference type="Proteomes" id="UP000694844"/>
    </source>
</evidence>
<evidence type="ECO:0000256" key="3">
    <source>
        <dbReference type="ARBA" id="ARBA00040937"/>
    </source>
</evidence>
<dbReference type="SUPFAM" id="SSF53335">
    <property type="entry name" value="S-adenosyl-L-methionine-dependent methyltransferases"/>
    <property type="match status" value="1"/>
</dbReference>
<dbReference type="GO" id="GO:0032259">
    <property type="term" value="P:methylation"/>
    <property type="evidence" value="ECO:0007669"/>
    <property type="project" value="UniProtKB-KW"/>
</dbReference>
<keyword evidence="1" id="KW-0489">Methyltransferase</keyword>
<dbReference type="Pfam" id="PF08241">
    <property type="entry name" value="Methyltransf_11"/>
    <property type="match status" value="1"/>
</dbReference>
<gene>
    <name evidence="9" type="primary">LOC111128270</name>
</gene>
<dbReference type="KEGG" id="cvn:111128270"/>
<dbReference type="PANTHER" id="PTHR13090">
    <property type="entry name" value="ARGININE-HYDROXYLASE NDUFAF5, MITOCHONDRIAL"/>
    <property type="match status" value="1"/>
</dbReference>
<dbReference type="CDD" id="cd02440">
    <property type="entry name" value="AdoMet_MTases"/>
    <property type="match status" value="1"/>
</dbReference>
<sequence>MGSKHIYLGKMLLDKRLFCNTIKRKFELYGVRCYTRGTENIMNVFDRKAKRLQRDRSTTLPNFAESQFIKEEVGYRTYDRILDIKREFDVGVDLGCGLGYVSRHVLKDTIKLLYQCEMSEKLLVGQLTIDSQRRAEVSPEVPTHKLIVDEEFLPFKDNSLDIVFSSLSLHWVNDLPGCFKAVQKSLKPDRPFIGCMFGGDTLFELRVSLQLAEQELQGGISPHVSPFTDARDLGNLLTRAGFNLLTIDVDEIQTSYDDILSLMMDLKGMAENNCVWTRRPMLHRKTIELAEKNYREMYSGEEGLKATFQFLNFIGWSPDPSQPKPLQRGSAEFSLKDIDKLDELTKEVNSRKGGQLNKGLDPKKDK</sequence>
<evidence type="ECO:0000256" key="1">
    <source>
        <dbReference type="ARBA" id="ARBA00022603"/>
    </source>
</evidence>
<dbReference type="Proteomes" id="UP000694844">
    <property type="component" value="Chromosome 4"/>
</dbReference>
<dbReference type="GeneID" id="111128270"/>
<dbReference type="OrthoDB" id="16816at2759"/>
<dbReference type="InterPro" id="IPR013216">
    <property type="entry name" value="Methyltransf_11"/>
</dbReference>
<feature type="region of interest" description="Disordered" evidence="6">
    <location>
        <begin position="346"/>
        <end position="366"/>
    </location>
</feature>
<name>A0A8B8DP16_CRAVI</name>
<evidence type="ECO:0000256" key="6">
    <source>
        <dbReference type="SAM" id="MobiDB-lite"/>
    </source>
</evidence>
<dbReference type="GO" id="GO:0008757">
    <property type="term" value="F:S-adenosylmethionine-dependent methyltransferase activity"/>
    <property type="evidence" value="ECO:0007669"/>
    <property type="project" value="InterPro"/>
</dbReference>
<dbReference type="AlphaFoldDB" id="A0A8B8DP16"/>
<dbReference type="GO" id="GO:0005739">
    <property type="term" value="C:mitochondrion"/>
    <property type="evidence" value="ECO:0007669"/>
    <property type="project" value="TreeGrafter"/>
</dbReference>
<reference evidence="9" key="1">
    <citation type="submission" date="2025-08" db="UniProtKB">
        <authorList>
            <consortium name="RefSeq"/>
        </authorList>
    </citation>
    <scope>IDENTIFICATION</scope>
    <source>
        <tissue evidence="9">Whole sample</tissue>
    </source>
</reference>
<proteinExistence type="predicted"/>
<feature type="domain" description="Methyltransferase type 11" evidence="7">
    <location>
        <begin position="92"/>
        <end position="189"/>
    </location>
</feature>
<keyword evidence="8" id="KW-1185">Reference proteome</keyword>
<dbReference type="InterPro" id="IPR050602">
    <property type="entry name" value="Malonyl-ACP_OMT"/>
</dbReference>
<protein>
    <recommendedName>
        <fullName evidence="3">Arginine-hydroxylase NDUFAF5, mitochondrial</fullName>
    </recommendedName>
    <alternativeName>
        <fullName evidence="4">NADH dehydrogenase [ubiquinone] 1 alpha subcomplex assembly factor 5</fullName>
    </alternativeName>
    <alternativeName>
        <fullName evidence="5">Putative methyltransferase NDUFAF5</fullName>
    </alternativeName>
</protein>
<dbReference type="RefSeq" id="XP_022329520.1">
    <property type="nucleotide sequence ID" value="XM_022473812.1"/>
</dbReference>
<accession>A0A8B8DP16</accession>
<dbReference type="GO" id="GO:0032981">
    <property type="term" value="P:mitochondrial respiratory chain complex I assembly"/>
    <property type="evidence" value="ECO:0007669"/>
    <property type="project" value="TreeGrafter"/>
</dbReference>
<evidence type="ECO:0000313" key="9">
    <source>
        <dbReference type="RefSeq" id="XP_022329520.1"/>
    </source>
</evidence>
<keyword evidence="2" id="KW-0808">Transferase</keyword>
<evidence type="ECO:0000259" key="7">
    <source>
        <dbReference type="Pfam" id="PF08241"/>
    </source>
</evidence>
<dbReference type="Gene3D" id="3.40.50.150">
    <property type="entry name" value="Vaccinia Virus protein VP39"/>
    <property type="match status" value="1"/>
</dbReference>
<dbReference type="PANTHER" id="PTHR13090:SF1">
    <property type="entry name" value="ARGININE-HYDROXYLASE NDUFAF5, MITOCHONDRIAL"/>
    <property type="match status" value="1"/>
</dbReference>
<evidence type="ECO:0000256" key="2">
    <source>
        <dbReference type="ARBA" id="ARBA00022679"/>
    </source>
</evidence>
<evidence type="ECO:0000256" key="5">
    <source>
        <dbReference type="ARBA" id="ARBA00042549"/>
    </source>
</evidence>